<protein>
    <submittedName>
        <fullName evidence="2">Helix-turn-helix domain-containing protein</fullName>
    </submittedName>
</protein>
<reference evidence="2 3" key="1">
    <citation type="journal article" date="2017" name="Int. J. Syst. Evol. Microbiol.">
        <title>Ramlibacter alkalitolerans sp. nov., alkali-tolerant bacterium isolated from soil of ginseng.</title>
        <authorList>
            <person name="Lee D.H."/>
            <person name="Cha C.J."/>
        </authorList>
    </citation>
    <scope>NUCLEOTIDE SEQUENCE [LARGE SCALE GENOMIC DNA]</scope>
    <source>
        <strain evidence="2 3">KACC 19305</strain>
    </source>
</reference>
<dbReference type="Proteomes" id="UP000622707">
    <property type="component" value="Unassembled WGS sequence"/>
</dbReference>
<evidence type="ECO:0000259" key="1">
    <source>
        <dbReference type="PROSITE" id="PS50943"/>
    </source>
</evidence>
<dbReference type="PROSITE" id="PS50943">
    <property type="entry name" value="HTH_CROC1"/>
    <property type="match status" value="1"/>
</dbReference>
<dbReference type="SMART" id="SM00530">
    <property type="entry name" value="HTH_XRE"/>
    <property type="match status" value="1"/>
</dbReference>
<accession>A0ABS1JWB5</accession>
<dbReference type="CDD" id="cd00093">
    <property type="entry name" value="HTH_XRE"/>
    <property type="match status" value="1"/>
</dbReference>
<comment type="caution">
    <text evidence="2">The sequence shown here is derived from an EMBL/GenBank/DDBJ whole genome shotgun (WGS) entry which is preliminary data.</text>
</comment>
<proteinExistence type="predicted"/>
<dbReference type="Gene3D" id="1.10.260.40">
    <property type="entry name" value="lambda repressor-like DNA-binding domains"/>
    <property type="match status" value="1"/>
</dbReference>
<dbReference type="InterPro" id="IPR010982">
    <property type="entry name" value="Lambda_DNA-bd_dom_sf"/>
</dbReference>
<dbReference type="EMBL" id="JAEQND010000013">
    <property type="protein sequence ID" value="MBL0427830.1"/>
    <property type="molecule type" value="Genomic_DNA"/>
</dbReference>
<dbReference type="InterPro" id="IPR001387">
    <property type="entry name" value="Cro/C1-type_HTH"/>
</dbReference>
<evidence type="ECO:0000313" key="2">
    <source>
        <dbReference type="EMBL" id="MBL0427830.1"/>
    </source>
</evidence>
<evidence type="ECO:0000313" key="3">
    <source>
        <dbReference type="Proteomes" id="UP000622707"/>
    </source>
</evidence>
<gene>
    <name evidence="2" type="ORF">JI746_22175</name>
</gene>
<keyword evidence="3" id="KW-1185">Reference proteome</keyword>
<dbReference type="SUPFAM" id="SSF47413">
    <property type="entry name" value="lambda repressor-like DNA-binding domains"/>
    <property type="match status" value="1"/>
</dbReference>
<feature type="domain" description="HTH cro/C1-type" evidence="1">
    <location>
        <begin position="20"/>
        <end position="75"/>
    </location>
</feature>
<name>A0ABS1JWB5_9BURK</name>
<dbReference type="Pfam" id="PF01381">
    <property type="entry name" value="HTH_3"/>
    <property type="match status" value="1"/>
</dbReference>
<organism evidence="2 3">
    <name type="scientific">Ramlibacter alkalitolerans</name>
    <dbReference type="NCBI Taxonomy" id="2039631"/>
    <lineage>
        <taxon>Bacteria</taxon>
        <taxon>Pseudomonadati</taxon>
        <taxon>Pseudomonadota</taxon>
        <taxon>Betaproteobacteria</taxon>
        <taxon>Burkholderiales</taxon>
        <taxon>Comamonadaceae</taxon>
        <taxon>Ramlibacter</taxon>
    </lineage>
</organism>
<sequence>MLDFGLATADEICSELGSRLRAVRLSLNLQQADVAAKAGVSRGTVSTLENKGQSTLASFIRIVYALGLEDQLQELFILKAHSIAEMEHNERAKRKRAPRHPKQSSV</sequence>